<evidence type="ECO:0000256" key="2">
    <source>
        <dbReference type="SAM" id="MobiDB-lite"/>
    </source>
</evidence>
<dbReference type="Gene3D" id="2.60.120.40">
    <property type="match status" value="1"/>
</dbReference>
<evidence type="ECO:0008006" key="5">
    <source>
        <dbReference type="Google" id="ProtNLM"/>
    </source>
</evidence>
<dbReference type="Proteomes" id="UP000596742">
    <property type="component" value="Unassembled WGS sequence"/>
</dbReference>
<reference evidence="3" key="1">
    <citation type="submission" date="2018-11" db="EMBL/GenBank/DDBJ databases">
        <authorList>
            <person name="Alioto T."/>
            <person name="Alioto T."/>
        </authorList>
    </citation>
    <scope>NUCLEOTIDE SEQUENCE</scope>
</reference>
<evidence type="ECO:0000256" key="1">
    <source>
        <dbReference type="SAM" id="Coils"/>
    </source>
</evidence>
<feature type="non-terminal residue" evidence="3">
    <location>
        <position position="149"/>
    </location>
</feature>
<gene>
    <name evidence="3" type="ORF">MGAL_10B077248</name>
</gene>
<protein>
    <recommendedName>
        <fullName evidence="5">C1q domain-containing protein</fullName>
    </recommendedName>
</protein>
<keyword evidence="1" id="KW-0175">Coiled coil</keyword>
<evidence type="ECO:0000313" key="4">
    <source>
        <dbReference type="Proteomes" id="UP000596742"/>
    </source>
</evidence>
<dbReference type="OrthoDB" id="9889709at2759"/>
<feature type="region of interest" description="Disordered" evidence="2">
    <location>
        <begin position="1"/>
        <end position="21"/>
    </location>
</feature>
<organism evidence="3 4">
    <name type="scientific">Mytilus galloprovincialis</name>
    <name type="common">Mediterranean mussel</name>
    <dbReference type="NCBI Taxonomy" id="29158"/>
    <lineage>
        <taxon>Eukaryota</taxon>
        <taxon>Metazoa</taxon>
        <taxon>Spiralia</taxon>
        <taxon>Lophotrochozoa</taxon>
        <taxon>Mollusca</taxon>
        <taxon>Bivalvia</taxon>
        <taxon>Autobranchia</taxon>
        <taxon>Pteriomorphia</taxon>
        <taxon>Mytilida</taxon>
        <taxon>Mytiloidea</taxon>
        <taxon>Mytilidae</taxon>
        <taxon>Mytilinae</taxon>
        <taxon>Mytilus</taxon>
    </lineage>
</organism>
<evidence type="ECO:0000313" key="3">
    <source>
        <dbReference type="EMBL" id="VDI16883.1"/>
    </source>
</evidence>
<feature type="coiled-coil region" evidence="1">
    <location>
        <begin position="26"/>
        <end position="60"/>
    </location>
</feature>
<dbReference type="AlphaFoldDB" id="A0A8B6DBQ4"/>
<accession>A0A8B6DBQ4</accession>
<comment type="caution">
    <text evidence="3">The sequence shown here is derived from an EMBL/GenBank/DDBJ whole genome shotgun (WGS) entry which is preliminary data.</text>
</comment>
<dbReference type="EMBL" id="UYJE01003135">
    <property type="protein sequence ID" value="VDI16883.1"/>
    <property type="molecule type" value="Genomic_DNA"/>
</dbReference>
<sequence>ERKTSKVKERPRGKLEQIEQGKRQKIKTLEDKFAEKSVNIRTLESKFAQESVEIKTLEGKFAAFGAKTKNLERQVADNNRKVAITACVSSGASYSGSVTFSYVQTQIGINNIAVFKSNGKFVCEIPGLYYISAYIRTSTKNSAFLLVQE</sequence>
<keyword evidence="4" id="KW-1185">Reference proteome</keyword>
<proteinExistence type="predicted"/>
<dbReference type="InterPro" id="IPR008983">
    <property type="entry name" value="Tumour_necrosis_fac-like_dom"/>
</dbReference>
<name>A0A8B6DBQ4_MYTGA</name>